<dbReference type="InterPro" id="IPR023996">
    <property type="entry name" value="TonB-dep_OMP_SusC/RagA"/>
</dbReference>
<comment type="similarity">
    <text evidence="7">Belongs to the TonB-dependent receptor family.</text>
</comment>
<keyword evidence="10" id="KW-1185">Reference proteome</keyword>
<dbReference type="Gene3D" id="2.170.130.10">
    <property type="entry name" value="TonB-dependent receptor, plug domain"/>
    <property type="match status" value="1"/>
</dbReference>
<dbReference type="Gene3D" id="2.60.40.1120">
    <property type="entry name" value="Carboxypeptidase-like, regulatory domain"/>
    <property type="match status" value="1"/>
</dbReference>
<gene>
    <name evidence="9" type="ORF">EM932_12195</name>
</gene>
<keyword evidence="6 7" id="KW-0998">Cell outer membrane</keyword>
<dbReference type="InterPro" id="IPR039426">
    <property type="entry name" value="TonB-dep_rcpt-like"/>
</dbReference>
<dbReference type="InterPro" id="IPR036942">
    <property type="entry name" value="Beta-barrel_TonB_sf"/>
</dbReference>
<dbReference type="Pfam" id="PF07715">
    <property type="entry name" value="Plug"/>
    <property type="match status" value="1"/>
</dbReference>
<dbReference type="EMBL" id="SRSO01000016">
    <property type="protein sequence ID" value="TGV02123.1"/>
    <property type="molecule type" value="Genomic_DNA"/>
</dbReference>
<evidence type="ECO:0000256" key="1">
    <source>
        <dbReference type="ARBA" id="ARBA00004571"/>
    </source>
</evidence>
<dbReference type="PROSITE" id="PS52016">
    <property type="entry name" value="TONB_DEPENDENT_REC_3"/>
    <property type="match status" value="1"/>
</dbReference>
<keyword evidence="4 7" id="KW-0812">Transmembrane</keyword>
<comment type="subcellular location">
    <subcellularLocation>
        <location evidence="1 7">Cell outer membrane</location>
        <topology evidence="1 7">Multi-pass membrane protein</topology>
    </subcellularLocation>
</comment>
<dbReference type="InterPro" id="IPR008969">
    <property type="entry name" value="CarboxyPept-like_regulatory"/>
</dbReference>
<protein>
    <submittedName>
        <fullName evidence="9">SusC/RagA family TonB-linked outer membrane protein</fullName>
    </submittedName>
</protein>
<dbReference type="InterPro" id="IPR037066">
    <property type="entry name" value="Plug_dom_sf"/>
</dbReference>
<dbReference type="AlphaFoldDB" id="A0A4S1DW43"/>
<dbReference type="InterPro" id="IPR023997">
    <property type="entry name" value="TonB-dep_OMP_SusC/RagA_CS"/>
</dbReference>
<dbReference type="GO" id="GO:0009279">
    <property type="term" value="C:cell outer membrane"/>
    <property type="evidence" value="ECO:0007669"/>
    <property type="project" value="UniProtKB-SubCell"/>
</dbReference>
<dbReference type="NCBIfam" id="TIGR04057">
    <property type="entry name" value="SusC_RagA_signa"/>
    <property type="match status" value="1"/>
</dbReference>
<dbReference type="Proteomes" id="UP000307602">
    <property type="component" value="Unassembled WGS sequence"/>
</dbReference>
<evidence type="ECO:0000259" key="8">
    <source>
        <dbReference type="Pfam" id="PF07715"/>
    </source>
</evidence>
<organism evidence="9 10">
    <name type="scientific">Flavivirga rizhaonensis</name>
    <dbReference type="NCBI Taxonomy" id="2559571"/>
    <lineage>
        <taxon>Bacteria</taxon>
        <taxon>Pseudomonadati</taxon>
        <taxon>Bacteroidota</taxon>
        <taxon>Flavobacteriia</taxon>
        <taxon>Flavobacteriales</taxon>
        <taxon>Flavobacteriaceae</taxon>
        <taxon>Flavivirga</taxon>
    </lineage>
</organism>
<evidence type="ECO:0000313" key="10">
    <source>
        <dbReference type="Proteomes" id="UP000307602"/>
    </source>
</evidence>
<evidence type="ECO:0000256" key="7">
    <source>
        <dbReference type="PROSITE-ProRule" id="PRU01360"/>
    </source>
</evidence>
<evidence type="ECO:0000313" key="9">
    <source>
        <dbReference type="EMBL" id="TGV02123.1"/>
    </source>
</evidence>
<reference evidence="9 10" key="1">
    <citation type="submission" date="2019-04" db="EMBL/GenBank/DDBJ databases">
        <authorList>
            <person name="Liu A."/>
        </authorList>
    </citation>
    <scope>NUCLEOTIDE SEQUENCE [LARGE SCALE GENOMIC DNA]</scope>
    <source>
        <strain evidence="9 10">RZ03</strain>
    </source>
</reference>
<evidence type="ECO:0000256" key="5">
    <source>
        <dbReference type="ARBA" id="ARBA00023136"/>
    </source>
</evidence>
<evidence type="ECO:0000256" key="6">
    <source>
        <dbReference type="ARBA" id="ARBA00023237"/>
    </source>
</evidence>
<evidence type="ECO:0000256" key="3">
    <source>
        <dbReference type="ARBA" id="ARBA00022452"/>
    </source>
</evidence>
<keyword evidence="2 7" id="KW-0813">Transport</keyword>
<dbReference type="InterPro" id="IPR012910">
    <property type="entry name" value="Plug_dom"/>
</dbReference>
<comment type="caution">
    <text evidence="9">The sequence shown here is derived from an EMBL/GenBank/DDBJ whole genome shotgun (WGS) entry which is preliminary data.</text>
</comment>
<keyword evidence="3 7" id="KW-1134">Transmembrane beta strand</keyword>
<proteinExistence type="inferred from homology"/>
<evidence type="ECO:0000256" key="2">
    <source>
        <dbReference type="ARBA" id="ARBA00022448"/>
    </source>
</evidence>
<sequence length="1177" mass="132447">MTKTNLLLFVFLCFANVRGYSQNQKFSLDFKNKTIINVFDHIENISNYKFLYSSEYFDFNKKISVKVNQAKIEDILNNIFKSTDNIEYEIVKNQIIIREKEIKKNTSIPSDSSTKNQKVKISGSVKDDTAAPFPGVLILIKDTNRGATTDFDGSYSIAANVGDTIVFTYLGFKPVEVLIDDRTRYDIKMEPSSLQLDEVEIYSTGYQEIPRERSTGSFENISESTLKAKVTQNVFEQLEGEVSGLVLDADGRFIIRGLSTINGVRAPLYVVDGFPLFGGIEFLNPNDVKSITVLKDAAAASIWGIRASNGVIIITTKKGERNKKLNISMLANTGFSPKQDLSAMRLGSPQTQIDFNQAQFNAGLFSTNDLFNPNQIATSPLNSGGSLQLSPVVETLLQRQNFNITEDVALARLRRFARTDLRQEFKDRLLRPKTISTFNLGVSGGGENHDFRASIAYNNNNETTVNAGDRTFQINLSNTYDISSKLTVRSSFNMYQVSAFDNAQIIEPSDFFNSYPIVSRILDDDGNYVPQVGGRNVQFSNFAQNQGFLYPWTFNIKQEIDNTATENERIELRLSTAVDYKLLEGFNATLSYQYQQSRTNQESILNENTFAVRNAINSYTQLDENGFANSFPIPEGSIYRSGSGISKANLFRAQLNYNKNFNDGLHRIAAITGWEARTELSKFNNNTLYGFDAQTLDYTPVNFEDQFFSPFQNSTDPNALGARSIPRPSSVGEIENRFLSYYANASYTYKNRYVLSGSTRLDDTNLFGTTDEFRNIPLYSLGLSWDITRDFFEKNNTVNFLKLRVTYGTNGNTGPSSLSPLLQADASSRDNGPFRGLDRLTILSFPNPSLRLEKTKTFNLGVDYSLFDYKLRGSIEYYSKQSENLLVRQLLNATLGVDEAILNVGELRNQGIDTSLRFNPIKTEDFMWSSTSNFSINTNEITRVNNNSSTITSTRIFGSAIIKGEALQTIYSTRYAGLDSQGAPQFTDNDGNILDVTQAITDVNYLQKEDTTIPRYYGSVINQFSYKNLSLRILSTFKAGHVFRYRFGTYLPSYIPGFQQFNVQEDFGNRWQQPGDENSTDVPAFVPSNDFRGLSGYQNLADSNRFVDTAAHIRLRQINLGFSMPQSTADKIGLTSFRIALQADNLAVWSFNKWNVDPENGFFPLPTTYTLNINIAL</sequence>
<dbReference type="SUPFAM" id="SSF56935">
    <property type="entry name" value="Porins"/>
    <property type="match status" value="1"/>
</dbReference>
<feature type="domain" description="TonB-dependent receptor plug" evidence="8">
    <location>
        <begin position="212"/>
        <end position="311"/>
    </location>
</feature>
<dbReference type="Gene3D" id="2.40.170.20">
    <property type="entry name" value="TonB-dependent receptor, beta-barrel domain"/>
    <property type="match status" value="1"/>
</dbReference>
<dbReference type="NCBIfam" id="TIGR04056">
    <property type="entry name" value="OMP_RagA_SusC"/>
    <property type="match status" value="1"/>
</dbReference>
<accession>A0A4S1DW43</accession>
<dbReference type="OrthoDB" id="9768177at2"/>
<name>A0A4S1DW43_9FLAO</name>
<dbReference type="SUPFAM" id="SSF49464">
    <property type="entry name" value="Carboxypeptidase regulatory domain-like"/>
    <property type="match status" value="1"/>
</dbReference>
<keyword evidence="5 7" id="KW-0472">Membrane</keyword>
<dbReference type="RefSeq" id="WP_135877475.1">
    <property type="nucleotide sequence ID" value="NZ_SRSO01000016.1"/>
</dbReference>
<dbReference type="Pfam" id="PF13715">
    <property type="entry name" value="CarbopepD_reg_2"/>
    <property type="match status" value="1"/>
</dbReference>
<evidence type="ECO:0000256" key="4">
    <source>
        <dbReference type="ARBA" id="ARBA00022692"/>
    </source>
</evidence>